<feature type="compositionally biased region" description="Low complexity" evidence="1">
    <location>
        <begin position="88"/>
        <end position="101"/>
    </location>
</feature>
<sequence length="203" mass="22652">MHINSLNLEGKHYLPQPRSWKKKVEESPTKSIQEKKRSKSPKKKPTKEVVVSKPKETPVAPKTDEPPKEVVPLKTGVFKRLKKIAHKSSSSYNRSPSISPSMIHKPHVTRKDTSTTLPSFVTTSLDTNSPTFDNILNQPITSLFSSQSTELPGTHEEAHHSSDDDESVFGGTFGDIQFDPEEENIPDNMILTGKKIQNPESEA</sequence>
<name>A0AA35Z8Z5_LACSI</name>
<gene>
    <name evidence="2" type="ORF">LSALG_LOCUS27477</name>
</gene>
<evidence type="ECO:0000313" key="2">
    <source>
        <dbReference type="EMBL" id="CAI9288155.1"/>
    </source>
</evidence>
<feature type="compositionally biased region" description="Basic and acidic residues" evidence="1">
    <location>
        <begin position="153"/>
        <end position="162"/>
    </location>
</feature>
<dbReference type="Proteomes" id="UP001177003">
    <property type="component" value="Chromosome 5"/>
</dbReference>
<proteinExistence type="predicted"/>
<accession>A0AA35Z8Z5</accession>
<evidence type="ECO:0000313" key="3">
    <source>
        <dbReference type="Proteomes" id="UP001177003"/>
    </source>
</evidence>
<protein>
    <submittedName>
        <fullName evidence="2">Uncharacterized protein</fullName>
    </submittedName>
</protein>
<feature type="region of interest" description="Disordered" evidence="1">
    <location>
        <begin position="84"/>
        <end position="115"/>
    </location>
</feature>
<feature type="compositionally biased region" description="Basic residues" evidence="1">
    <location>
        <begin position="36"/>
        <end position="45"/>
    </location>
</feature>
<feature type="region of interest" description="Disordered" evidence="1">
    <location>
        <begin position="1"/>
        <end position="71"/>
    </location>
</feature>
<feature type="compositionally biased region" description="Basic and acidic residues" evidence="1">
    <location>
        <begin position="22"/>
        <end position="35"/>
    </location>
</feature>
<evidence type="ECO:0000256" key="1">
    <source>
        <dbReference type="SAM" id="MobiDB-lite"/>
    </source>
</evidence>
<organism evidence="2 3">
    <name type="scientific">Lactuca saligna</name>
    <name type="common">Willowleaf lettuce</name>
    <dbReference type="NCBI Taxonomy" id="75948"/>
    <lineage>
        <taxon>Eukaryota</taxon>
        <taxon>Viridiplantae</taxon>
        <taxon>Streptophyta</taxon>
        <taxon>Embryophyta</taxon>
        <taxon>Tracheophyta</taxon>
        <taxon>Spermatophyta</taxon>
        <taxon>Magnoliopsida</taxon>
        <taxon>eudicotyledons</taxon>
        <taxon>Gunneridae</taxon>
        <taxon>Pentapetalae</taxon>
        <taxon>asterids</taxon>
        <taxon>campanulids</taxon>
        <taxon>Asterales</taxon>
        <taxon>Asteraceae</taxon>
        <taxon>Cichorioideae</taxon>
        <taxon>Cichorieae</taxon>
        <taxon>Lactucinae</taxon>
        <taxon>Lactuca</taxon>
    </lineage>
</organism>
<dbReference type="AlphaFoldDB" id="A0AA35Z8Z5"/>
<dbReference type="EMBL" id="OX465081">
    <property type="protein sequence ID" value="CAI9288155.1"/>
    <property type="molecule type" value="Genomic_DNA"/>
</dbReference>
<reference evidence="2" key="1">
    <citation type="submission" date="2023-04" db="EMBL/GenBank/DDBJ databases">
        <authorList>
            <person name="Vijverberg K."/>
            <person name="Xiong W."/>
            <person name="Schranz E."/>
        </authorList>
    </citation>
    <scope>NUCLEOTIDE SEQUENCE</scope>
</reference>
<keyword evidence="3" id="KW-1185">Reference proteome</keyword>
<feature type="region of interest" description="Disordered" evidence="1">
    <location>
        <begin position="145"/>
        <end position="203"/>
    </location>
</feature>